<evidence type="ECO:0000313" key="2">
    <source>
        <dbReference type="Proteomes" id="UP001236415"/>
    </source>
</evidence>
<name>A0ABY8X5V7_9BACL</name>
<proteinExistence type="predicted"/>
<gene>
    <name evidence="1" type="ORF">QPK24_09660</name>
</gene>
<keyword evidence="2" id="KW-1185">Reference proteome</keyword>
<evidence type="ECO:0008006" key="3">
    <source>
        <dbReference type="Google" id="ProtNLM"/>
    </source>
</evidence>
<dbReference type="EMBL" id="CP127162">
    <property type="protein sequence ID" value="WIV20912.1"/>
    <property type="molecule type" value="Genomic_DNA"/>
</dbReference>
<dbReference type="RefSeq" id="WP_285748213.1">
    <property type="nucleotide sequence ID" value="NZ_CP127162.1"/>
</dbReference>
<protein>
    <recommendedName>
        <fullName evidence="3">Copper amine oxidase N-terminal domain-containing protein</fullName>
    </recommendedName>
</protein>
<organism evidence="1 2">
    <name type="scientific">Paenibacillus polygoni</name>
    <dbReference type="NCBI Taxonomy" id="3050112"/>
    <lineage>
        <taxon>Bacteria</taxon>
        <taxon>Bacillati</taxon>
        <taxon>Bacillota</taxon>
        <taxon>Bacilli</taxon>
        <taxon>Bacillales</taxon>
        <taxon>Paenibacillaceae</taxon>
        <taxon>Paenibacillus</taxon>
    </lineage>
</organism>
<evidence type="ECO:0000313" key="1">
    <source>
        <dbReference type="EMBL" id="WIV20912.1"/>
    </source>
</evidence>
<reference evidence="1 2" key="1">
    <citation type="submission" date="2023-06" db="EMBL/GenBank/DDBJ databases">
        <title>Paenibacillus polygonum sp. nov., an endophytic bacterium, isolated from Polygonum lapathifolium L. in Nanji Wetland National Nature Reserve, South of Poyang Lake, Jiangxi Province, China.</title>
        <authorList>
            <person name="Yu Z."/>
        </authorList>
    </citation>
    <scope>NUCLEOTIDE SEQUENCE [LARGE SCALE GENOMIC DNA]</scope>
    <source>
        <strain evidence="1 2">C31</strain>
    </source>
</reference>
<dbReference type="Proteomes" id="UP001236415">
    <property type="component" value="Chromosome"/>
</dbReference>
<accession>A0ABY8X5V7</accession>
<sequence>MKKTLLTISLLSVIFMGSFTYGNLNYEASTVLAKPTNPEVQTENKDITDTTKETIYITNINNIDGQLEIQADDIEWFEGKAADEALVKNEPNAGIDYAPDGYYIVNDDPSTYELKVAPDAEILVQIYDRTGQPEDIDINWNEKISLEKFIALYNQKDNLDMSQFPYHVTVQDGEVIQIVQQYIP</sequence>